<gene>
    <name evidence="6" type="ORF">SMRZ_LOCUS11637</name>
</gene>
<dbReference type="Gene3D" id="1.10.150.190">
    <property type="entry name" value="Translation initiation factor 2, subunit 1, domain 2"/>
    <property type="match status" value="1"/>
</dbReference>
<evidence type="ECO:0000313" key="6">
    <source>
        <dbReference type="EMBL" id="VDO96301.1"/>
    </source>
</evidence>
<dbReference type="GO" id="GO:0003723">
    <property type="term" value="F:RNA binding"/>
    <property type="evidence" value="ECO:0007669"/>
    <property type="project" value="InterPro"/>
</dbReference>
<dbReference type="SMART" id="SM00316">
    <property type="entry name" value="S1"/>
    <property type="match status" value="1"/>
</dbReference>
<keyword evidence="4" id="KW-0648">Protein biosynthesis</keyword>
<dbReference type="InterPro" id="IPR003029">
    <property type="entry name" value="S1_domain"/>
</dbReference>
<accession>A0A183M6G2</accession>
<dbReference type="Pfam" id="PF00575">
    <property type="entry name" value="S1"/>
    <property type="match status" value="1"/>
</dbReference>
<dbReference type="Gene3D" id="2.40.50.140">
    <property type="entry name" value="Nucleic acid-binding proteins"/>
    <property type="match status" value="1"/>
</dbReference>
<evidence type="ECO:0000256" key="5">
    <source>
        <dbReference type="ARBA" id="ARBA00033370"/>
    </source>
</evidence>
<evidence type="ECO:0000256" key="3">
    <source>
        <dbReference type="ARBA" id="ARBA00022540"/>
    </source>
</evidence>
<evidence type="ECO:0000256" key="2">
    <source>
        <dbReference type="ARBA" id="ARBA00020950"/>
    </source>
</evidence>
<evidence type="ECO:0000256" key="4">
    <source>
        <dbReference type="ARBA" id="ARBA00022917"/>
    </source>
</evidence>
<evidence type="ECO:0000313" key="7">
    <source>
        <dbReference type="Proteomes" id="UP000277204"/>
    </source>
</evidence>
<dbReference type="FunFam" id="2.40.50.140:FF:000015">
    <property type="entry name" value="Eukaryotic translation initiation factor 2 subunit alpha"/>
    <property type="match status" value="1"/>
</dbReference>
<reference evidence="6 7" key="1">
    <citation type="submission" date="2018-11" db="EMBL/GenBank/DDBJ databases">
        <authorList>
            <consortium name="Pathogen Informatics"/>
        </authorList>
    </citation>
    <scope>NUCLEOTIDE SEQUENCE [LARGE SCALE GENOMIC DNA]</scope>
    <source>
        <strain evidence="6 7">Zambia</strain>
    </source>
</reference>
<evidence type="ECO:0000256" key="1">
    <source>
        <dbReference type="ARBA" id="ARBA00007223"/>
    </source>
</evidence>
<keyword evidence="3" id="KW-0396">Initiation factor</keyword>
<dbReference type="Proteomes" id="UP000277204">
    <property type="component" value="Unassembled WGS sequence"/>
</dbReference>
<dbReference type="InterPro" id="IPR012340">
    <property type="entry name" value="NA-bd_OB-fold"/>
</dbReference>
<dbReference type="InterPro" id="IPR024054">
    <property type="entry name" value="TIF2_asu_middle_sf"/>
</dbReference>
<dbReference type="SUPFAM" id="SSF116742">
    <property type="entry name" value="eIF2alpha middle domain-like"/>
    <property type="match status" value="1"/>
</dbReference>
<dbReference type="STRING" id="48269.A0A183M6G2"/>
<dbReference type="SUPFAM" id="SSF50249">
    <property type="entry name" value="Nucleic acid-binding proteins"/>
    <property type="match status" value="1"/>
</dbReference>
<dbReference type="PANTHER" id="PTHR10602:SF0">
    <property type="entry name" value="EUKARYOTIC TRANSLATION INITIATION FACTOR 2 SUBUNIT 1"/>
    <property type="match status" value="1"/>
</dbReference>
<dbReference type="GO" id="GO:0003743">
    <property type="term" value="F:translation initiation factor activity"/>
    <property type="evidence" value="ECO:0007669"/>
    <property type="project" value="UniProtKB-KW"/>
</dbReference>
<dbReference type="PANTHER" id="PTHR10602">
    <property type="entry name" value="EUKARYOTIC TRANSLATION INITIATION FACTOR 2 SUBUNIT 1"/>
    <property type="match status" value="1"/>
</dbReference>
<dbReference type="GO" id="GO:0043022">
    <property type="term" value="F:ribosome binding"/>
    <property type="evidence" value="ECO:0007669"/>
    <property type="project" value="TreeGrafter"/>
</dbReference>
<dbReference type="InterPro" id="IPR044126">
    <property type="entry name" value="S1_IF2_alpha"/>
</dbReference>
<protein>
    <recommendedName>
        <fullName evidence="2">Eukaryotic translation initiation factor 2 subunit 1</fullName>
    </recommendedName>
    <alternativeName>
        <fullName evidence="5">Eukaryotic translation initiation factor 2 subunit alpha</fullName>
    </alternativeName>
</protein>
<dbReference type="GO" id="GO:0005850">
    <property type="term" value="C:eukaryotic translation initiation factor 2 complex"/>
    <property type="evidence" value="ECO:0007669"/>
    <property type="project" value="TreeGrafter"/>
</dbReference>
<dbReference type="PROSITE" id="PS50126">
    <property type="entry name" value="S1"/>
    <property type="match status" value="1"/>
</dbReference>
<name>A0A183M6G2_9TREM</name>
<keyword evidence="7" id="KW-1185">Reference proteome</keyword>
<sequence>MPIQCRFYEDLFPEVGDVVLVTVKVIQSMGSYVELLEYKNIGGMILHSELSRRRIRSISKLVRIGSNTEVTVVRVDSAKGYIDLSKRRASAEEIAKCKERFAKAKAVNQILRNVAEKLDYKTDEQLEELCRKTAWYFDRKTGRRAVNIVLTDLYLLFHSQIYTAYGTKTCSSNKHCCRRIARETFLSSCLVF</sequence>
<comment type="similarity">
    <text evidence="1">Belongs to the eIF-2-alpha family.</text>
</comment>
<dbReference type="EMBL" id="UZAI01006660">
    <property type="protein sequence ID" value="VDO96301.1"/>
    <property type="molecule type" value="Genomic_DNA"/>
</dbReference>
<proteinExistence type="inferred from homology"/>
<dbReference type="GO" id="GO:0033290">
    <property type="term" value="C:eukaryotic 48S preinitiation complex"/>
    <property type="evidence" value="ECO:0007669"/>
    <property type="project" value="TreeGrafter"/>
</dbReference>
<dbReference type="InterPro" id="IPR011488">
    <property type="entry name" value="TIF_2_asu"/>
</dbReference>
<dbReference type="CDD" id="cd04452">
    <property type="entry name" value="S1_IF2_alpha"/>
    <property type="match status" value="1"/>
</dbReference>
<organism evidence="6 7">
    <name type="scientific">Schistosoma margrebowiei</name>
    <dbReference type="NCBI Taxonomy" id="48269"/>
    <lineage>
        <taxon>Eukaryota</taxon>
        <taxon>Metazoa</taxon>
        <taxon>Spiralia</taxon>
        <taxon>Lophotrochozoa</taxon>
        <taxon>Platyhelminthes</taxon>
        <taxon>Trematoda</taxon>
        <taxon>Digenea</taxon>
        <taxon>Strigeidida</taxon>
        <taxon>Schistosomatoidea</taxon>
        <taxon>Schistosomatidae</taxon>
        <taxon>Schistosoma</taxon>
    </lineage>
</organism>
<dbReference type="AlphaFoldDB" id="A0A183M6G2"/>